<evidence type="ECO:0000313" key="1">
    <source>
        <dbReference type="EMBL" id="KAK2157827.1"/>
    </source>
</evidence>
<sequence length="115" mass="13346">MTYYIKQCIQKSTILNGENLTLINYLFLNRQVNKHALPKMSHSSITTRIMARQGRFTLAPKLVAIYIDTLNCKTCESWDQIHQVTYVSEIFHPLQPYHIVYLASCWSYLLGVTCS</sequence>
<comment type="caution">
    <text evidence="1">The sequence shown here is derived from an EMBL/GenBank/DDBJ whole genome shotgun (WGS) entry which is preliminary data.</text>
</comment>
<protein>
    <submittedName>
        <fullName evidence="1">Uncharacterized protein</fullName>
    </submittedName>
</protein>
<dbReference type="EMBL" id="JAODUP010000184">
    <property type="protein sequence ID" value="KAK2157827.1"/>
    <property type="molecule type" value="Genomic_DNA"/>
</dbReference>
<name>A0AAD9JRF5_9ANNE</name>
<evidence type="ECO:0000313" key="2">
    <source>
        <dbReference type="Proteomes" id="UP001208570"/>
    </source>
</evidence>
<organism evidence="1 2">
    <name type="scientific">Paralvinella palmiformis</name>
    <dbReference type="NCBI Taxonomy" id="53620"/>
    <lineage>
        <taxon>Eukaryota</taxon>
        <taxon>Metazoa</taxon>
        <taxon>Spiralia</taxon>
        <taxon>Lophotrochozoa</taxon>
        <taxon>Annelida</taxon>
        <taxon>Polychaeta</taxon>
        <taxon>Sedentaria</taxon>
        <taxon>Canalipalpata</taxon>
        <taxon>Terebellida</taxon>
        <taxon>Terebelliformia</taxon>
        <taxon>Alvinellidae</taxon>
        <taxon>Paralvinella</taxon>
    </lineage>
</organism>
<accession>A0AAD9JRF5</accession>
<dbReference type="AlphaFoldDB" id="A0AAD9JRF5"/>
<proteinExistence type="predicted"/>
<keyword evidence="2" id="KW-1185">Reference proteome</keyword>
<dbReference type="Proteomes" id="UP001208570">
    <property type="component" value="Unassembled WGS sequence"/>
</dbReference>
<gene>
    <name evidence="1" type="ORF">LSH36_184g11016</name>
</gene>
<reference evidence="1" key="1">
    <citation type="journal article" date="2023" name="Mol. Biol. Evol.">
        <title>Third-Generation Sequencing Reveals the Adaptive Role of the Epigenome in Three Deep-Sea Polychaetes.</title>
        <authorList>
            <person name="Perez M."/>
            <person name="Aroh O."/>
            <person name="Sun Y."/>
            <person name="Lan Y."/>
            <person name="Juniper S.K."/>
            <person name="Young C.R."/>
            <person name="Angers B."/>
            <person name="Qian P.Y."/>
        </authorList>
    </citation>
    <scope>NUCLEOTIDE SEQUENCE</scope>
    <source>
        <strain evidence="1">P08H-3</strain>
    </source>
</reference>